<reference evidence="1 2" key="1">
    <citation type="submission" date="2019-02" db="EMBL/GenBank/DDBJ databases">
        <title>Deep-cultivation of Planctomycetes and their phenomic and genomic characterization uncovers novel biology.</title>
        <authorList>
            <person name="Wiegand S."/>
            <person name="Jogler M."/>
            <person name="Boedeker C."/>
            <person name="Pinto D."/>
            <person name="Vollmers J."/>
            <person name="Rivas-Marin E."/>
            <person name="Kohn T."/>
            <person name="Peeters S.H."/>
            <person name="Heuer A."/>
            <person name="Rast P."/>
            <person name="Oberbeckmann S."/>
            <person name="Bunk B."/>
            <person name="Jeske O."/>
            <person name="Meyerdierks A."/>
            <person name="Storesund J.E."/>
            <person name="Kallscheuer N."/>
            <person name="Luecker S."/>
            <person name="Lage O.M."/>
            <person name="Pohl T."/>
            <person name="Merkel B.J."/>
            <person name="Hornburger P."/>
            <person name="Mueller R.-W."/>
            <person name="Bruemmer F."/>
            <person name="Labrenz M."/>
            <person name="Spormann A.M."/>
            <person name="Op Den Camp H."/>
            <person name="Overmann J."/>
            <person name="Amann R."/>
            <person name="Jetten M.S.M."/>
            <person name="Mascher T."/>
            <person name="Medema M.H."/>
            <person name="Devos D.P."/>
            <person name="Kaster A.-K."/>
            <person name="Ovreas L."/>
            <person name="Rohde M."/>
            <person name="Galperin M.Y."/>
            <person name="Jogler C."/>
        </authorList>
    </citation>
    <scope>NUCLEOTIDE SEQUENCE [LARGE SCALE GENOMIC DNA]</scope>
    <source>
        <strain evidence="1 2">Poly41</strain>
    </source>
</reference>
<organism evidence="1 2">
    <name type="scientific">Novipirellula artificiosorum</name>
    <dbReference type="NCBI Taxonomy" id="2528016"/>
    <lineage>
        <taxon>Bacteria</taxon>
        <taxon>Pseudomonadati</taxon>
        <taxon>Planctomycetota</taxon>
        <taxon>Planctomycetia</taxon>
        <taxon>Pirellulales</taxon>
        <taxon>Pirellulaceae</taxon>
        <taxon>Novipirellula</taxon>
    </lineage>
</organism>
<protein>
    <submittedName>
        <fullName evidence="1">Uncharacterized protein</fullName>
    </submittedName>
</protein>
<accession>A0A5C6DJR8</accession>
<keyword evidence="2" id="KW-1185">Reference proteome</keyword>
<evidence type="ECO:0000313" key="2">
    <source>
        <dbReference type="Proteomes" id="UP000319143"/>
    </source>
</evidence>
<evidence type="ECO:0000313" key="1">
    <source>
        <dbReference type="EMBL" id="TWU35156.1"/>
    </source>
</evidence>
<proteinExistence type="predicted"/>
<dbReference type="EMBL" id="SJPV01000007">
    <property type="protein sequence ID" value="TWU35156.1"/>
    <property type="molecule type" value="Genomic_DNA"/>
</dbReference>
<sequence>MKPPCSPHGGFFGFRVTHHDYEEFAHAPKLPLPIQAAKVNFVRCFGLSLK</sequence>
<gene>
    <name evidence="1" type="ORF">Poly41_43050</name>
</gene>
<dbReference type="Proteomes" id="UP000319143">
    <property type="component" value="Unassembled WGS sequence"/>
</dbReference>
<name>A0A5C6DJR8_9BACT</name>
<comment type="caution">
    <text evidence="1">The sequence shown here is derived from an EMBL/GenBank/DDBJ whole genome shotgun (WGS) entry which is preliminary data.</text>
</comment>
<dbReference type="AlphaFoldDB" id="A0A5C6DJR8"/>